<protein>
    <submittedName>
        <fullName evidence="3">NAD(P)-binding domain-containing protein</fullName>
    </submittedName>
</protein>
<evidence type="ECO:0000259" key="2">
    <source>
        <dbReference type="Pfam" id="PF13460"/>
    </source>
</evidence>
<dbReference type="Proteomes" id="UP001465668">
    <property type="component" value="Unassembled WGS sequence"/>
</dbReference>
<gene>
    <name evidence="3" type="ORF">SCAR479_00443</name>
</gene>
<organism evidence="3 4">
    <name type="scientific">Seiridium cardinale</name>
    <dbReference type="NCBI Taxonomy" id="138064"/>
    <lineage>
        <taxon>Eukaryota</taxon>
        <taxon>Fungi</taxon>
        <taxon>Dikarya</taxon>
        <taxon>Ascomycota</taxon>
        <taxon>Pezizomycotina</taxon>
        <taxon>Sordariomycetes</taxon>
        <taxon>Xylariomycetidae</taxon>
        <taxon>Amphisphaeriales</taxon>
        <taxon>Sporocadaceae</taxon>
        <taxon>Seiridium</taxon>
    </lineage>
</organism>
<dbReference type="PANTHER" id="PTHR43355:SF2">
    <property type="entry name" value="FLAVIN REDUCTASE (NADPH)"/>
    <property type="match status" value="1"/>
</dbReference>
<comment type="caution">
    <text evidence="3">The sequence shown here is derived from an EMBL/GenBank/DDBJ whole genome shotgun (WGS) entry which is preliminary data.</text>
</comment>
<sequence length="243" mass="25534">MSAHILVIGATGPTGVEFCNKALDEGHSLTLYVRNPDKLPAKISGNDAVTVIKGTLEDKASLEKAVASGPTIFVSFAGPVMGSKGTVRCASPSYGISGRTPSAPLLMPAKPVTDSLKTIFPLLIANNYKRAIVLGTPSFTAPQDAGALKWKLSVLLIKVIGGSAYEEFSGLGAVVSSYDTAQLKWTLFRVPFLGNGPEKPVNATYTGSGTDGMFLSRKSIAAWVLKEMNDGSEWIGKTPVLSN</sequence>
<evidence type="ECO:0000313" key="4">
    <source>
        <dbReference type="Proteomes" id="UP001465668"/>
    </source>
</evidence>
<feature type="domain" description="NAD(P)-binding" evidence="2">
    <location>
        <begin position="9"/>
        <end position="230"/>
    </location>
</feature>
<dbReference type="SUPFAM" id="SSF51735">
    <property type="entry name" value="NAD(P)-binding Rossmann-fold domains"/>
    <property type="match status" value="1"/>
</dbReference>
<evidence type="ECO:0000256" key="1">
    <source>
        <dbReference type="ARBA" id="ARBA00038376"/>
    </source>
</evidence>
<keyword evidence="4" id="KW-1185">Reference proteome</keyword>
<accession>A0ABR2Y9J1</accession>
<proteinExistence type="inferred from homology"/>
<dbReference type="PANTHER" id="PTHR43355">
    <property type="entry name" value="FLAVIN REDUCTASE (NADPH)"/>
    <property type="match status" value="1"/>
</dbReference>
<comment type="similarity">
    <text evidence="1">Belongs to the avfA family.</text>
</comment>
<dbReference type="InterPro" id="IPR036291">
    <property type="entry name" value="NAD(P)-bd_dom_sf"/>
</dbReference>
<dbReference type="EMBL" id="JARVKM010000001">
    <property type="protein sequence ID" value="KAK9783884.1"/>
    <property type="molecule type" value="Genomic_DNA"/>
</dbReference>
<dbReference type="InterPro" id="IPR016040">
    <property type="entry name" value="NAD(P)-bd_dom"/>
</dbReference>
<dbReference type="InterPro" id="IPR051606">
    <property type="entry name" value="Polyketide_Oxido-like"/>
</dbReference>
<dbReference type="Pfam" id="PF13460">
    <property type="entry name" value="NAD_binding_10"/>
    <property type="match status" value="1"/>
</dbReference>
<dbReference type="Gene3D" id="3.40.50.720">
    <property type="entry name" value="NAD(P)-binding Rossmann-like Domain"/>
    <property type="match status" value="1"/>
</dbReference>
<name>A0ABR2Y9J1_9PEZI</name>
<evidence type="ECO:0000313" key="3">
    <source>
        <dbReference type="EMBL" id="KAK9783884.1"/>
    </source>
</evidence>
<reference evidence="3 4" key="1">
    <citation type="submission" date="2024-02" db="EMBL/GenBank/DDBJ databases">
        <title>First draft genome assembly of two strains of Seiridium cardinale.</title>
        <authorList>
            <person name="Emiliani G."/>
            <person name="Scali E."/>
        </authorList>
    </citation>
    <scope>NUCLEOTIDE SEQUENCE [LARGE SCALE GENOMIC DNA]</scope>
    <source>
        <strain evidence="3 4">BM-138-000479</strain>
    </source>
</reference>